<dbReference type="Proteomes" id="UP000887567">
    <property type="component" value="Unplaced"/>
</dbReference>
<dbReference type="KEGG" id="epa:110243697"/>
<dbReference type="SMART" id="SM00213">
    <property type="entry name" value="UBQ"/>
    <property type="match status" value="1"/>
</dbReference>
<evidence type="ECO:0000259" key="1">
    <source>
        <dbReference type="PROSITE" id="PS50053"/>
    </source>
</evidence>
<feature type="domain" description="Ubiquitin-like" evidence="1">
    <location>
        <begin position="91"/>
        <end position="167"/>
    </location>
</feature>
<dbReference type="GeneID" id="110243697"/>
<dbReference type="PROSITE" id="PS50053">
    <property type="entry name" value="UBIQUITIN_2"/>
    <property type="match status" value="1"/>
</dbReference>
<dbReference type="Pfam" id="PF00240">
    <property type="entry name" value="ubiquitin"/>
    <property type="match status" value="1"/>
</dbReference>
<dbReference type="OrthoDB" id="408003at2759"/>
<dbReference type="Gene3D" id="2.60.60.30">
    <property type="entry name" value="sav2460 like domains"/>
    <property type="match status" value="1"/>
</dbReference>
<dbReference type="InterPro" id="IPR000626">
    <property type="entry name" value="Ubiquitin-like_dom"/>
</dbReference>
<reference evidence="2" key="1">
    <citation type="submission" date="2022-11" db="UniProtKB">
        <authorList>
            <consortium name="EnsemblMetazoa"/>
        </authorList>
    </citation>
    <scope>IDENTIFICATION</scope>
</reference>
<dbReference type="Pfam" id="PF02342">
    <property type="entry name" value="TerD"/>
    <property type="match status" value="1"/>
</dbReference>
<organism evidence="2 3">
    <name type="scientific">Exaiptasia diaphana</name>
    <name type="common">Tropical sea anemone</name>
    <name type="synonym">Aiptasia pulchella</name>
    <dbReference type="NCBI Taxonomy" id="2652724"/>
    <lineage>
        <taxon>Eukaryota</taxon>
        <taxon>Metazoa</taxon>
        <taxon>Cnidaria</taxon>
        <taxon>Anthozoa</taxon>
        <taxon>Hexacorallia</taxon>
        <taxon>Actiniaria</taxon>
        <taxon>Aiptasiidae</taxon>
        <taxon>Exaiptasia</taxon>
    </lineage>
</organism>
<dbReference type="PANTHER" id="PTHR32097:SF17">
    <property type="entry name" value="CAMP-BINDING PROTEIN 1-RELATED"/>
    <property type="match status" value="1"/>
</dbReference>
<dbReference type="InterPro" id="IPR029071">
    <property type="entry name" value="Ubiquitin-like_domsf"/>
</dbReference>
<dbReference type="RefSeq" id="XP_020905480.1">
    <property type="nucleotide sequence ID" value="XM_021049821.2"/>
</dbReference>
<proteinExistence type="predicted"/>
<sequence length="346" mass="39686">MKCYLCSKDKLRREFPFEALTEKCNHAPLHCLRCTTEYVEKNHRCSMCDKPVAIDNPTYQECIYTLKRMFPDVEAPQPIPSTTAGAPSTNQTIMVSVMGGEVTVVQFNPNMTVVQLKNRIQEHFKVKPEQQRLLFQDKELKSYKNNSQLATLLDYNVQPSSTINLVVVLYNIPDSFDEVIFDLFWGYPFSGKDYLDASVLLYSGPYFQEVVDYHRRHSKTCSGVRHSGDVMDDYNRKGHHTIRIKIKSLPEKINKLFFTLSAWNSPNISKYPNPSLKFFDARYPKKQLCDDSLTHAAYSQAIIMCSMCRIDGEWKVLSLKRLSDGNAKDYSPIQGTIQTLIQNGSS</sequence>
<accession>A0A913XIT5</accession>
<dbReference type="SUPFAM" id="SSF54236">
    <property type="entry name" value="Ubiquitin-like"/>
    <property type="match status" value="1"/>
</dbReference>
<protein>
    <recommendedName>
        <fullName evidence="1">Ubiquitin-like domain-containing protein</fullName>
    </recommendedName>
</protein>
<dbReference type="InterPro" id="IPR003325">
    <property type="entry name" value="TerD"/>
</dbReference>
<dbReference type="EnsemblMetazoa" id="XM_021049821.2">
    <property type="protein sequence ID" value="XP_020905480.1"/>
    <property type="gene ID" value="LOC110243697"/>
</dbReference>
<keyword evidence="3" id="KW-1185">Reference proteome</keyword>
<dbReference type="Gene3D" id="3.10.20.90">
    <property type="entry name" value="Phosphatidylinositol 3-kinase Catalytic Subunit, Chain A, domain 1"/>
    <property type="match status" value="1"/>
</dbReference>
<evidence type="ECO:0000313" key="2">
    <source>
        <dbReference type="EnsemblMetazoa" id="XP_020905480.1"/>
    </source>
</evidence>
<dbReference type="CDD" id="cd17039">
    <property type="entry name" value="Ubl_ubiquitin_like"/>
    <property type="match status" value="1"/>
</dbReference>
<dbReference type="InterPro" id="IPR051324">
    <property type="entry name" value="Stress/Tellurium_Resist"/>
</dbReference>
<dbReference type="AlphaFoldDB" id="A0A913XIT5"/>
<name>A0A913XIT5_EXADI</name>
<dbReference type="PANTHER" id="PTHR32097">
    <property type="entry name" value="CAMP-BINDING PROTEIN 1-RELATED"/>
    <property type="match status" value="1"/>
</dbReference>
<dbReference type="OMA" id="WNSPNIS"/>
<evidence type="ECO:0000313" key="3">
    <source>
        <dbReference type="Proteomes" id="UP000887567"/>
    </source>
</evidence>